<keyword evidence="3" id="KW-0804">Transcription</keyword>
<feature type="compositionally biased region" description="Polar residues" evidence="6">
    <location>
        <begin position="18"/>
        <end position="30"/>
    </location>
</feature>
<feature type="compositionally biased region" description="Low complexity" evidence="6">
    <location>
        <begin position="279"/>
        <end position="292"/>
    </location>
</feature>
<dbReference type="GeneID" id="62193835"/>
<evidence type="ECO:0000313" key="8">
    <source>
        <dbReference type="Proteomes" id="UP000662931"/>
    </source>
</evidence>
<feature type="region of interest" description="Disordered" evidence="6">
    <location>
        <begin position="11"/>
        <end position="31"/>
    </location>
</feature>
<dbReference type="RefSeq" id="XP_038776694.1">
    <property type="nucleotide sequence ID" value="XM_038920766.1"/>
</dbReference>
<evidence type="ECO:0000256" key="2">
    <source>
        <dbReference type="ARBA" id="ARBA00023015"/>
    </source>
</evidence>
<comment type="similarity">
    <text evidence="5">Belongs to the STE12 transcription factor family.</text>
</comment>
<comment type="subcellular location">
    <subcellularLocation>
        <location evidence="1">Nucleus</location>
    </subcellularLocation>
</comment>
<evidence type="ECO:0000256" key="3">
    <source>
        <dbReference type="ARBA" id="ARBA00023163"/>
    </source>
</evidence>
<evidence type="ECO:0000313" key="7">
    <source>
        <dbReference type="EMBL" id="QPG73129.1"/>
    </source>
</evidence>
<evidence type="ECO:0000256" key="4">
    <source>
        <dbReference type="ARBA" id="ARBA00023242"/>
    </source>
</evidence>
<gene>
    <name evidence="7" type="ORF">FOA43_000434</name>
</gene>
<sequence>MQSPITTYRHSISGDGISDTTTGSPSSVNLSKDDKLTKSEIEETTKNLELIHDLKFFLLTAPVNWHENQVIRRYYLNKEEGFVSCVYWNNLYFITGTDIVRSVAYKLELFGRKIVDRKKLEEGIFSDLRALKCGTSAILEMPKSPFLRFLHRNQCLRTQKKQKVFFWFSVPHDKLFQDALARDLERGLSSLPSATVPSTKLLKRFKYDHTEALVPQLESHILAQTGKSFSYILSESSPEETQAVFAKQEKAAAEASVTTTTTTADNTANVRNSEEEESSMLSFSDSSPGSSSDNDAGFPLDYIQNDSFLFNVDGVGSVTECNGGAMAAGSAAVTDFTYTQNPSSAFLPDFPSLWLVSPTVGGVPDDLLLDQATPVVPMFGAASRSPITATTPRSLYFKNTGFGNKATALGGDVPFSGGLASPGFAMFTTLGNFESVNETTVQQQETGHDVAEAQDKPIKSFSFVPSASSLTNNGLATNADDVSTEDNGNLKPQIITIPPGTGIFDAASLSGQMFSPVIGSSVEPNLYYYYGASPYFADFPVLPFSRPLSGIKSTFDGGAGNGIGKSNERVNGKTKGEIGKTESGRIGKPKRKGLLNPSLRHLELDIQEQTDNESQPTNKGEVRLKLEHGVAM</sequence>
<keyword evidence="2" id="KW-0805">Transcription regulation</keyword>
<dbReference type="OrthoDB" id="1095242at2759"/>
<proteinExistence type="inferred from homology"/>
<evidence type="ECO:0000256" key="1">
    <source>
        <dbReference type="ARBA" id="ARBA00004123"/>
    </source>
</evidence>
<dbReference type="EMBL" id="CP064812">
    <property type="protein sequence ID" value="QPG73129.1"/>
    <property type="molecule type" value="Genomic_DNA"/>
</dbReference>
<reference evidence="7" key="1">
    <citation type="submission" date="2020-10" db="EMBL/GenBank/DDBJ databases">
        <authorList>
            <person name="Roach M.J.R."/>
        </authorList>
    </citation>
    <scope>NUCLEOTIDE SEQUENCE</scope>
    <source>
        <strain evidence="7">CBS 1945</strain>
    </source>
</reference>
<feature type="compositionally biased region" description="Low complexity" evidence="6">
    <location>
        <begin position="255"/>
        <end position="268"/>
    </location>
</feature>
<feature type="compositionally biased region" description="Basic and acidic residues" evidence="6">
    <location>
        <begin position="566"/>
        <end position="585"/>
    </location>
</feature>
<dbReference type="PANTHER" id="PTHR47427">
    <property type="entry name" value="PROTEIN STE12"/>
    <property type="match status" value="1"/>
</dbReference>
<dbReference type="GO" id="GO:1990526">
    <property type="term" value="C:Ste12p-Dig1p-Dig2p complex"/>
    <property type="evidence" value="ECO:0007669"/>
    <property type="project" value="TreeGrafter"/>
</dbReference>
<dbReference type="PANTHER" id="PTHR47427:SF1">
    <property type="entry name" value="PROTEIN STE12"/>
    <property type="match status" value="1"/>
</dbReference>
<dbReference type="AlphaFoldDB" id="A0A875RZP7"/>
<protein>
    <submittedName>
        <fullName evidence="7">Uncharacterized protein</fullName>
    </submittedName>
</protein>
<name>A0A875RZP7_EENNA</name>
<dbReference type="GO" id="GO:0003700">
    <property type="term" value="F:DNA-binding transcription factor activity"/>
    <property type="evidence" value="ECO:0007669"/>
    <property type="project" value="InterPro"/>
</dbReference>
<dbReference type="GO" id="GO:0005634">
    <property type="term" value="C:nucleus"/>
    <property type="evidence" value="ECO:0007669"/>
    <property type="project" value="UniProtKB-SubCell"/>
</dbReference>
<dbReference type="InterPro" id="IPR003120">
    <property type="entry name" value="Ste12"/>
</dbReference>
<feature type="region of interest" description="Disordered" evidence="6">
    <location>
        <begin position="562"/>
        <end position="593"/>
    </location>
</feature>
<feature type="region of interest" description="Disordered" evidence="6">
    <location>
        <begin position="255"/>
        <end position="296"/>
    </location>
</feature>
<dbReference type="KEGG" id="bnn:FOA43_000434"/>
<dbReference type="GO" id="GO:1990527">
    <property type="term" value="C:Tec1p-Ste12p-Dig1p complex"/>
    <property type="evidence" value="ECO:0007669"/>
    <property type="project" value="TreeGrafter"/>
</dbReference>
<keyword evidence="8" id="KW-1185">Reference proteome</keyword>
<keyword evidence="4" id="KW-0539">Nucleus</keyword>
<dbReference type="SMART" id="SM00424">
    <property type="entry name" value="STE"/>
    <property type="match status" value="1"/>
</dbReference>
<dbReference type="Pfam" id="PF02200">
    <property type="entry name" value="STE"/>
    <property type="match status" value="1"/>
</dbReference>
<organism evidence="7 8">
    <name type="scientific">Eeniella nana</name>
    <name type="common">Yeast</name>
    <name type="synonym">Brettanomyces nanus</name>
    <dbReference type="NCBI Taxonomy" id="13502"/>
    <lineage>
        <taxon>Eukaryota</taxon>
        <taxon>Fungi</taxon>
        <taxon>Dikarya</taxon>
        <taxon>Ascomycota</taxon>
        <taxon>Saccharomycotina</taxon>
        <taxon>Pichiomycetes</taxon>
        <taxon>Pichiales</taxon>
        <taxon>Pichiaceae</taxon>
        <taxon>Brettanomyces</taxon>
    </lineage>
</organism>
<evidence type="ECO:0000256" key="5">
    <source>
        <dbReference type="ARBA" id="ARBA00024345"/>
    </source>
</evidence>
<dbReference type="Proteomes" id="UP000662931">
    <property type="component" value="Chromosome 1"/>
</dbReference>
<evidence type="ECO:0000256" key="6">
    <source>
        <dbReference type="SAM" id="MobiDB-lite"/>
    </source>
</evidence>
<dbReference type="GO" id="GO:2000220">
    <property type="term" value="P:regulation of pseudohyphal growth"/>
    <property type="evidence" value="ECO:0007669"/>
    <property type="project" value="TreeGrafter"/>
</dbReference>
<dbReference type="InterPro" id="IPR052127">
    <property type="entry name" value="STE12_transcription_factor"/>
</dbReference>
<accession>A0A875RZP7</accession>